<dbReference type="FunFam" id="3.30.70.330:FF:000567">
    <property type="entry name" value="RNA-binding protein musashi, putative"/>
    <property type="match status" value="1"/>
</dbReference>
<feature type="compositionally biased region" description="Basic and acidic residues" evidence="3">
    <location>
        <begin position="78"/>
        <end position="101"/>
    </location>
</feature>
<feature type="region of interest" description="Disordered" evidence="3">
    <location>
        <begin position="1"/>
        <end position="101"/>
    </location>
</feature>
<dbReference type="EMBL" id="LVLA01000010">
    <property type="protein sequence ID" value="KYN98455.1"/>
    <property type="molecule type" value="Genomic_DNA"/>
</dbReference>
<dbReference type="FunFam" id="3.30.70.330:FF:000583">
    <property type="entry name" value="RNA-binding protein musashi, putative"/>
    <property type="match status" value="1"/>
</dbReference>
<dbReference type="GO" id="GO:0003723">
    <property type="term" value="F:RNA binding"/>
    <property type="evidence" value="ECO:0007669"/>
    <property type="project" value="UniProtKB-UniRule"/>
</dbReference>
<dbReference type="VEuPathDB" id="PlasmoDB:PRCDC_0914700"/>
<gene>
    <name evidence="5" type="ORF">PRSY57_0914700</name>
</gene>
<dbReference type="AlphaFoldDB" id="A0A151LHJ4"/>
<dbReference type="PANTHER" id="PTHR48024">
    <property type="entry name" value="GEO13361P1-RELATED"/>
    <property type="match status" value="1"/>
</dbReference>
<protein>
    <submittedName>
        <fullName evidence="5">RNA-binding protein musashi, putative</fullName>
    </submittedName>
</protein>
<feature type="domain" description="RRM" evidence="4">
    <location>
        <begin position="230"/>
        <end position="306"/>
    </location>
</feature>
<dbReference type="KEGG" id="prei:PRSY57_0914700"/>
<feature type="domain" description="RRM" evidence="4">
    <location>
        <begin position="147"/>
        <end position="222"/>
    </location>
</feature>
<reference evidence="5 6" key="1">
    <citation type="journal article" date="2016" name="Nat. Commun.">
        <title>Genomes of cryptic chimpanzee Plasmodium species reveal key evolutionary events leading to human malaria.</title>
        <authorList>
            <person name="Sundararaman S.A."/>
            <person name="Plenderleith L.J."/>
            <person name="Liu W."/>
            <person name="Loy D.E."/>
            <person name="Learn G.H."/>
            <person name="Li Y."/>
            <person name="Shaw K.S."/>
            <person name="Ayouba A."/>
            <person name="Peeters M."/>
            <person name="Speede S."/>
            <person name="Shaw G.M."/>
            <person name="Bushman F.D."/>
            <person name="Brisson D."/>
            <person name="Rayner J.C."/>
            <person name="Sharp P.M."/>
            <person name="Hahn B.H."/>
        </authorList>
    </citation>
    <scope>NUCLEOTIDE SEQUENCE [LARGE SCALE GENOMIC DNA]</scope>
    <source>
        <strain evidence="5 6">SY57</strain>
    </source>
</reference>
<accession>A0A151LHJ4</accession>
<dbReference type="RefSeq" id="XP_012762841.2">
    <property type="nucleotide sequence ID" value="XM_012907387.2"/>
</dbReference>
<dbReference type="InterPro" id="IPR012677">
    <property type="entry name" value="Nucleotide-bd_a/b_plait_sf"/>
</dbReference>
<name>A0A151LHJ4_PLARE</name>
<dbReference type="GeneID" id="24530996"/>
<dbReference type="SMART" id="SM00360">
    <property type="entry name" value="RRM"/>
    <property type="match status" value="2"/>
</dbReference>
<feature type="compositionally biased region" description="Low complexity" evidence="3">
    <location>
        <begin position="48"/>
        <end position="74"/>
    </location>
</feature>
<evidence type="ECO:0000313" key="6">
    <source>
        <dbReference type="Proteomes" id="UP000076359"/>
    </source>
</evidence>
<evidence type="ECO:0000256" key="3">
    <source>
        <dbReference type="SAM" id="MobiDB-lite"/>
    </source>
</evidence>
<keyword evidence="1 2" id="KW-0694">RNA-binding</keyword>
<evidence type="ECO:0000313" key="5">
    <source>
        <dbReference type="EMBL" id="KYN98455.1"/>
    </source>
</evidence>
<evidence type="ECO:0000256" key="2">
    <source>
        <dbReference type="PROSITE-ProRule" id="PRU00176"/>
    </source>
</evidence>
<feature type="compositionally biased region" description="Low complexity" evidence="3">
    <location>
        <begin position="1"/>
        <end position="18"/>
    </location>
</feature>
<dbReference type="InterPro" id="IPR035979">
    <property type="entry name" value="RBD_domain_sf"/>
</dbReference>
<dbReference type="Pfam" id="PF00076">
    <property type="entry name" value="RRM_1"/>
    <property type="match status" value="2"/>
</dbReference>
<evidence type="ECO:0000256" key="1">
    <source>
        <dbReference type="ARBA" id="ARBA00022884"/>
    </source>
</evidence>
<dbReference type="SUPFAM" id="SSF54928">
    <property type="entry name" value="RNA-binding domain, RBD"/>
    <property type="match status" value="2"/>
</dbReference>
<proteinExistence type="predicted"/>
<dbReference type="PROSITE" id="PS50102">
    <property type="entry name" value="RRM"/>
    <property type="match status" value="2"/>
</dbReference>
<comment type="caution">
    <text evidence="5">The sequence shown here is derived from an EMBL/GenBank/DDBJ whole genome shotgun (WGS) entry which is preliminary data.</text>
</comment>
<dbReference type="InterPro" id="IPR000504">
    <property type="entry name" value="RRM_dom"/>
</dbReference>
<dbReference type="PANTHER" id="PTHR48024:SF56">
    <property type="entry name" value="HETEROGENEOUS NUCLEAR RIBONUCLEOPROTEIN A0"/>
    <property type="match status" value="1"/>
</dbReference>
<feature type="compositionally biased region" description="Basic and acidic residues" evidence="3">
    <location>
        <begin position="19"/>
        <end position="47"/>
    </location>
</feature>
<dbReference type="VEuPathDB" id="PlasmoDB:PRG01_0924100"/>
<dbReference type="CDD" id="cd00590">
    <property type="entry name" value="RRM_SF"/>
    <property type="match status" value="1"/>
</dbReference>
<organism evidence="5 6">
    <name type="scientific">Plasmodium reichenowi</name>
    <dbReference type="NCBI Taxonomy" id="5854"/>
    <lineage>
        <taxon>Eukaryota</taxon>
        <taxon>Sar</taxon>
        <taxon>Alveolata</taxon>
        <taxon>Apicomplexa</taxon>
        <taxon>Aconoidasida</taxon>
        <taxon>Haemosporida</taxon>
        <taxon>Plasmodiidae</taxon>
        <taxon>Plasmodium</taxon>
        <taxon>Plasmodium (Laverania)</taxon>
    </lineage>
</organism>
<dbReference type="InterPro" id="IPR050886">
    <property type="entry name" value="RNA-binding_reg"/>
</dbReference>
<dbReference type="Gene3D" id="3.30.70.330">
    <property type="match status" value="2"/>
</dbReference>
<evidence type="ECO:0000259" key="4">
    <source>
        <dbReference type="PROSITE" id="PS50102"/>
    </source>
</evidence>
<sequence>MTSEENINYNSNNSNENSVQDKKSVEEHNIDDKSVRDEDNKSIKEDNNNTNNNNNNTNTDNNNNNNNNNNNSSNISIKGDEEEHDEKSLGEDNKSVKDDESEAEKLRRLIAPLSKEQLIDILATSALIHEDIREKCNDAVASSPSTRRLMVRNIPFSTRDEQFLKYFESFGEIEDGIIVREKEGRSKGYGFVTFKYVESVQKCLKSSHTLDNKELQVRLVADPFTDHYQNKLFVRNLSQKTNVSTLRSIFEKYGKLEECVIIHDNEGKSKGYGFLTFSSPREAFKVMQQPERIIDNRVVFLHFAVSQNFKKYQNNQNYVKKNQNFNYYQKNNLNNRNNFVRRTPMYHHENEAPNTFNYPVSFVPNVYTNVPHGYQLNYPGNLDSFNAFYNNPRY</sequence>
<dbReference type="Proteomes" id="UP000076359">
    <property type="component" value="Unassembled WGS sequence"/>
</dbReference>